<dbReference type="GO" id="GO:0016787">
    <property type="term" value="F:hydrolase activity"/>
    <property type="evidence" value="ECO:0007669"/>
    <property type="project" value="UniProtKB-KW"/>
</dbReference>
<dbReference type="CDD" id="cd00229">
    <property type="entry name" value="SGNH_hydrolase"/>
    <property type="match status" value="1"/>
</dbReference>
<reference evidence="1" key="1">
    <citation type="journal article" date="2020" name="mSystems">
        <title>Genome- and Community-Level Interaction Insights into Carbon Utilization and Element Cycling Functions of Hydrothermarchaeota in Hydrothermal Sediment.</title>
        <authorList>
            <person name="Zhou Z."/>
            <person name="Liu Y."/>
            <person name="Xu W."/>
            <person name="Pan J."/>
            <person name="Luo Z.H."/>
            <person name="Li M."/>
        </authorList>
    </citation>
    <scope>NUCLEOTIDE SEQUENCE [LARGE SCALE GENOMIC DNA]</scope>
    <source>
        <strain evidence="1">SpSt-418</strain>
    </source>
</reference>
<evidence type="ECO:0000313" key="1">
    <source>
        <dbReference type="EMBL" id="HFM98215.1"/>
    </source>
</evidence>
<organism evidence="1">
    <name type="scientific">Oscillatoriales cyanobacterium SpSt-418</name>
    <dbReference type="NCBI Taxonomy" id="2282169"/>
    <lineage>
        <taxon>Bacteria</taxon>
        <taxon>Bacillati</taxon>
        <taxon>Cyanobacteriota</taxon>
        <taxon>Cyanophyceae</taxon>
        <taxon>Oscillatoriophycideae</taxon>
        <taxon>Oscillatoriales</taxon>
    </lineage>
</organism>
<keyword evidence="1" id="KW-0378">Hydrolase</keyword>
<sequence length="306" mass="35482">MAKRLTFNEFRTAIEQRTMPLEKLSDYVDFDPLSPIPKLVFQADALIDQPPPDYDVDTEIYRMLQVEDEERDARLEAFSFIGQKRVVAEGDSWFNLPAFIRPPAIANWIERNGRFRMRNVAYWGHTLEKILHDQEYISVIAKVKPEFFIFSAGGNDLQLGLAAGTYIYEYDPKRALNDYLTDAGLLALKQIEQGYKTLLSDILQRFNSLKVICYGYDYPRPLVKSGTYIGHYLREKGIPEEFMQPIMISVIDQFNAVIKQVSLAQKVTYLDCRHVTDAYTWYDDMHPGRDGFLALAVKFEETMNRL</sequence>
<proteinExistence type="predicted"/>
<dbReference type="SUPFAM" id="SSF52266">
    <property type="entry name" value="SGNH hydrolase"/>
    <property type="match status" value="1"/>
</dbReference>
<dbReference type="InterPro" id="IPR036514">
    <property type="entry name" value="SGNH_hydro_sf"/>
</dbReference>
<dbReference type="AlphaFoldDB" id="A0A7C3PF23"/>
<gene>
    <name evidence="1" type="ORF">ENR64_10760</name>
</gene>
<name>A0A7C3PF23_9CYAN</name>
<accession>A0A7C3PF23</accession>
<protein>
    <submittedName>
        <fullName evidence="1">SGNH/GDSL hydrolase family protein</fullName>
    </submittedName>
</protein>
<dbReference type="Gene3D" id="3.40.50.1110">
    <property type="entry name" value="SGNH hydrolase"/>
    <property type="match status" value="1"/>
</dbReference>
<comment type="caution">
    <text evidence="1">The sequence shown here is derived from an EMBL/GenBank/DDBJ whole genome shotgun (WGS) entry which is preliminary data.</text>
</comment>
<dbReference type="EMBL" id="DSRU01000157">
    <property type="protein sequence ID" value="HFM98215.1"/>
    <property type="molecule type" value="Genomic_DNA"/>
</dbReference>